<evidence type="ECO:0000313" key="2">
    <source>
        <dbReference type="Proteomes" id="UP000187251"/>
    </source>
</evidence>
<proteinExistence type="predicted"/>
<comment type="caution">
    <text evidence="1">The sequence shown here is derived from an EMBL/GenBank/DDBJ whole genome shotgun (WGS) entry which is preliminary data.</text>
</comment>
<evidence type="ECO:0000313" key="1">
    <source>
        <dbReference type="EMBL" id="OMG92594.1"/>
    </source>
</evidence>
<dbReference type="AlphaFoldDB" id="A0A1R1JZM5"/>
<dbReference type="GeneID" id="92896479"/>
<reference evidence="1 2" key="1">
    <citation type="submission" date="2016-09" db="EMBL/GenBank/DDBJ databases">
        <title>Phylogenomics of Achromobacter.</title>
        <authorList>
            <person name="Jeukens J."/>
            <person name="Freschi L."/>
            <person name="Vincent A.T."/>
            <person name="Emond-Rheault J.-G."/>
            <person name="Kukavica-Ibrulj I."/>
            <person name="Charette S.J."/>
            <person name="Levesque R.C."/>
        </authorList>
    </citation>
    <scope>NUCLEOTIDE SEQUENCE [LARGE SCALE GENOMIC DNA]</scope>
    <source>
        <strain evidence="1 2">AUS488</strain>
    </source>
</reference>
<dbReference type="Proteomes" id="UP000187251">
    <property type="component" value="Unassembled WGS sequence"/>
</dbReference>
<organism evidence="1 2">
    <name type="scientific">Alcaligenes xylosoxydans xylosoxydans</name>
    <name type="common">Achromobacter xylosoxidans</name>
    <dbReference type="NCBI Taxonomy" id="85698"/>
    <lineage>
        <taxon>Bacteria</taxon>
        <taxon>Pseudomonadati</taxon>
        <taxon>Pseudomonadota</taxon>
        <taxon>Betaproteobacteria</taxon>
        <taxon>Burkholderiales</taxon>
        <taxon>Alcaligenaceae</taxon>
        <taxon>Achromobacter</taxon>
    </lineage>
</organism>
<gene>
    <name evidence="1" type="ORF">BIZ92_07930</name>
</gene>
<dbReference type="EMBL" id="MJMN01000002">
    <property type="protein sequence ID" value="OMG92594.1"/>
    <property type="molecule type" value="Genomic_DNA"/>
</dbReference>
<protein>
    <submittedName>
        <fullName evidence="1">Uncharacterized protein</fullName>
    </submittedName>
</protein>
<sequence>MPAAFQAIIKTMTFSFVNTQLDLVFIIVQLDEPIPIDPLVFPEDAPRRMKAECKAVSLKSRSSGMQSNAGRII</sequence>
<dbReference type="RefSeq" id="WP_054428394.1">
    <property type="nucleotide sequence ID" value="NZ_CYTD01000003.1"/>
</dbReference>
<accession>A0A1R1JZM5</accession>
<name>A0A1R1JZM5_ALCXX</name>